<dbReference type="Gene3D" id="1.20.1070.10">
    <property type="entry name" value="Rhodopsin 7-helix transmembrane proteins"/>
    <property type="match status" value="1"/>
</dbReference>
<accession>A0A383CHC1</accession>
<sequence length="159" mass="17659">MNKLKMFALALVTFLGLSSVANAETSLLAYDDFVGTTFWVISMGTLAATVFFFLERESATAGWKPSVTVAGLVTGIAFIHYMYVRDIWVQTGDAPTVYRYVEWLITMPMQMIVFYLILDAVRKVSSGMFWRLLIGSLVMVLGGYLGEAGHINTMLGFVI</sequence>
<evidence type="ECO:0000256" key="4">
    <source>
        <dbReference type="ARBA" id="ARBA00022989"/>
    </source>
</evidence>
<feature type="non-terminal residue" evidence="7">
    <location>
        <position position="159"/>
    </location>
</feature>
<gene>
    <name evidence="7" type="ORF">METZ01_LOCUS483842</name>
</gene>
<dbReference type="Pfam" id="PF01036">
    <property type="entry name" value="Bac_rhodopsin"/>
    <property type="match status" value="1"/>
</dbReference>
<keyword evidence="4 6" id="KW-1133">Transmembrane helix</keyword>
<evidence type="ECO:0008006" key="8">
    <source>
        <dbReference type="Google" id="ProtNLM"/>
    </source>
</evidence>
<evidence type="ECO:0000256" key="3">
    <source>
        <dbReference type="ARBA" id="ARBA00022692"/>
    </source>
</evidence>
<comment type="similarity">
    <text evidence="2">Belongs to the archaeal/bacterial/fungal opsin family.</text>
</comment>
<dbReference type="GO" id="GO:0016020">
    <property type="term" value="C:membrane"/>
    <property type="evidence" value="ECO:0007669"/>
    <property type="project" value="UniProtKB-SubCell"/>
</dbReference>
<feature type="transmembrane region" description="Helical" evidence="6">
    <location>
        <begin position="66"/>
        <end position="83"/>
    </location>
</feature>
<evidence type="ECO:0000256" key="6">
    <source>
        <dbReference type="SAM" id="Phobius"/>
    </source>
</evidence>
<proteinExistence type="inferred from homology"/>
<dbReference type="InterPro" id="IPR001425">
    <property type="entry name" value="Arc/bac/fun_rhodopsins"/>
</dbReference>
<feature type="transmembrane region" description="Helical" evidence="6">
    <location>
        <begin position="128"/>
        <end position="146"/>
    </location>
</feature>
<dbReference type="EMBL" id="UINC01208446">
    <property type="protein sequence ID" value="SVE30988.1"/>
    <property type="molecule type" value="Genomic_DNA"/>
</dbReference>
<feature type="transmembrane region" description="Helical" evidence="6">
    <location>
        <begin position="33"/>
        <end position="54"/>
    </location>
</feature>
<organism evidence="7">
    <name type="scientific">marine metagenome</name>
    <dbReference type="NCBI Taxonomy" id="408172"/>
    <lineage>
        <taxon>unclassified sequences</taxon>
        <taxon>metagenomes</taxon>
        <taxon>ecological metagenomes</taxon>
    </lineage>
</organism>
<name>A0A383CHC1_9ZZZZ</name>
<evidence type="ECO:0000313" key="7">
    <source>
        <dbReference type="EMBL" id="SVE30988.1"/>
    </source>
</evidence>
<reference evidence="7" key="1">
    <citation type="submission" date="2018-05" db="EMBL/GenBank/DDBJ databases">
        <authorList>
            <person name="Lanie J.A."/>
            <person name="Ng W.-L."/>
            <person name="Kazmierczak K.M."/>
            <person name="Andrzejewski T.M."/>
            <person name="Davidsen T.M."/>
            <person name="Wayne K.J."/>
            <person name="Tettelin H."/>
            <person name="Glass J.I."/>
            <person name="Rusch D."/>
            <person name="Podicherti R."/>
            <person name="Tsui H.-C.T."/>
            <person name="Winkler M.E."/>
        </authorList>
    </citation>
    <scope>NUCLEOTIDE SEQUENCE</scope>
</reference>
<protein>
    <recommendedName>
        <fullName evidence="8">Biphenyl 2,3-dioxygenase</fullName>
    </recommendedName>
</protein>
<evidence type="ECO:0000256" key="5">
    <source>
        <dbReference type="ARBA" id="ARBA00023136"/>
    </source>
</evidence>
<keyword evidence="3 6" id="KW-0812">Transmembrane</keyword>
<evidence type="ECO:0000256" key="2">
    <source>
        <dbReference type="ARBA" id="ARBA00008130"/>
    </source>
</evidence>
<dbReference type="SUPFAM" id="SSF81321">
    <property type="entry name" value="Family A G protein-coupled receptor-like"/>
    <property type="match status" value="1"/>
</dbReference>
<comment type="subcellular location">
    <subcellularLocation>
        <location evidence="1">Membrane</location>
        <topology evidence="1">Multi-pass membrane protein</topology>
    </subcellularLocation>
</comment>
<feature type="transmembrane region" description="Helical" evidence="6">
    <location>
        <begin position="103"/>
        <end position="121"/>
    </location>
</feature>
<evidence type="ECO:0000256" key="1">
    <source>
        <dbReference type="ARBA" id="ARBA00004141"/>
    </source>
</evidence>
<dbReference type="AlphaFoldDB" id="A0A383CHC1"/>
<keyword evidence="5 6" id="KW-0472">Membrane</keyword>